<keyword evidence="2" id="KW-0812">Transmembrane</keyword>
<sequence length="408" mass="49913">MEEPNLEVGENIPEKHFLQNFIEKYKNVIDIKFDREHLLLYAGIVALAISTIIFLNFLDYFEEENQKEEESIASNESKESNEPGESSEPSGSNESDESGESSESNEVLKSSNPQKKGKKGIKLTEEWKKKEWNKWKKELEESSILFCSDLEKEKNIWLEEKDEKWKEWIKNLEEKWNNFDKYMKNEFYINILKESSSWTDEDWTEWIQTQGKQCMEKDWENYMSENESYLEVMTVKKWIHWKNNKIMEWIMREWKCEEDEFWEKWERVEWHKWLHLNQRRKWLQWKERLDRETNEWVDWIKKKEKTYIYNDCNKISLWKKEKYVVFNKWMESFISQCIAQKKWKTMTKLVAAMRIQAGIRGMENLPVWTKFVDPTPISQYAPFPKRGKFNFSVEQERKGRNKKKSYKD</sequence>
<dbReference type="InterPro" id="IPR022089">
    <property type="entry name" value="Plasmodium-antigen_C"/>
</dbReference>
<dbReference type="EMBL" id="FLQU01001288">
    <property type="protein sequence ID" value="SBS92445.1"/>
    <property type="molecule type" value="Genomic_DNA"/>
</dbReference>
<dbReference type="Pfam" id="PF12319">
    <property type="entry name" value="TryThrA_C"/>
    <property type="match status" value="1"/>
</dbReference>
<evidence type="ECO:0000313" key="6">
    <source>
        <dbReference type="Proteomes" id="UP000078546"/>
    </source>
</evidence>
<evidence type="ECO:0000313" key="7">
    <source>
        <dbReference type="Proteomes" id="UP000078560"/>
    </source>
</evidence>
<evidence type="ECO:0000256" key="1">
    <source>
        <dbReference type="SAM" id="MobiDB-lite"/>
    </source>
</evidence>
<reference evidence="5" key="1">
    <citation type="submission" date="2016-05" db="EMBL/GenBank/DDBJ databases">
        <authorList>
            <person name="Lavstsen T."/>
            <person name="Jespersen J.S."/>
        </authorList>
    </citation>
    <scope>NUCLEOTIDE SEQUENCE [LARGE SCALE GENOMIC DNA]</scope>
</reference>
<dbReference type="Proteomes" id="UP000078546">
    <property type="component" value="Unassembled WGS sequence"/>
</dbReference>
<evidence type="ECO:0000259" key="3">
    <source>
        <dbReference type="Pfam" id="PF12319"/>
    </source>
</evidence>
<feature type="region of interest" description="Disordered" evidence="1">
    <location>
        <begin position="68"/>
        <end position="120"/>
    </location>
</feature>
<feature type="domain" description="Tryptophan/threonine-rich plasmodium antigen C-terminal" evidence="3">
    <location>
        <begin position="131"/>
        <end position="345"/>
    </location>
</feature>
<keyword evidence="2" id="KW-1133">Transmembrane helix</keyword>
<evidence type="ECO:0000313" key="5">
    <source>
        <dbReference type="EMBL" id="SBT02205.1"/>
    </source>
</evidence>
<name>A0A1A8XEA4_PLAOA</name>
<reference evidence="6 7" key="2">
    <citation type="submission" date="2016-05" db="EMBL/GenBank/DDBJ databases">
        <authorList>
            <person name="Naeem Raeece"/>
        </authorList>
    </citation>
    <scope>NUCLEOTIDE SEQUENCE [LARGE SCALE GENOMIC DNA]</scope>
</reference>
<keyword evidence="2" id="KW-0472">Membrane</keyword>
<accession>A0A1A8XEA4</accession>
<organism evidence="5 6">
    <name type="scientific">Plasmodium ovale curtisi</name>
    <dbReference type="NCBI Taxonomy" id="864141"/>
    <lineage>
        <taxon>Eukaryota</taxon>
        <taxon>Sar</taxon>
        <taxon>Alveolata</taxon>
        <taxon>Apicomplexa</taxon>
        <taxon>Aconoidasida</taxon>
        <taxon>Haemosporida</taxon>
        <taxon>Plasmodiidae</taxon>
        <taxon>Plasmodium</taxon>
        <taxon>Plasmodium (Plasmodium)</taxon>
    </lineage>
</organism>
<dbReference type="Proteomes" id="UP000078560">
    <property type="component" value="Unassembled WGS sequence"/>
</dbReference>
<feature type="transmembrane region" description="Helical" evidence="2">
    <location>
        <begin position="38"/>
        <end position="58"/>
    </location>
</feature>
<feature type="compositionally biased region" description="Low complexity" evidence="1">
    <location>
        <begin position="83"/>
        <end position="93"/>
    </location>
</feature>
<dbReference type="EMBL" id="FLQV01003181">
    <property type="protein sequence ID" value="SBT02205.1"/>
    <property type="molecule type" value="Genomic_DNA"/>
</dbReference>
<dbReference type="AlphaFoldDB" id="A0A1A8XEA4"/>
<evidence type="ECO:0000313" key="4">
    <source>
        <dbReference type="EMBL" id="SBS92445.1"/>
    </source>
</evidence>
<protein>
    <submittedName>
        <fullName evidence="5">Tryptophan-rich antigen</fullName>
    </submittedName>
</protein>
<evidence type="ECO:0000256" key="2">
    <source>
        <dbReference type="SAM" id="Phobius"/>
    </source>
</evidence>
<gene>
    <name evidence="5" type="ORF">POVCU1_074210</name>
    <name evidence="4" type="ORF">POVCU2_0074250</name>
</gene>
<proteinExistence type="predicted"/>